<sequence>MQNNFEPRLDQSRDERVAAVKHLLHPPTVQNLPQTPFMPPNQLVPYAAPPAQLPYQSAYPYYPQHNPYFHPPPGMALVPYNPAANAAQPPVPAMHAERSVTPYSAYRVRKKEAVLRVNDSDKAFGPLLDQMKLALKNKKHS</sequence>
<evidence type="ECO:0000313" key="1">
    <source>
        <dbReference type="EMBL" id="PXF45738.1"/>
    </source>
</evidence>
<dbReference type="OrthoDB" id="10543217at2759"/>
<dbReference type="EMBL" id="NBIV01000054">
    <property type="protein sequence ID" value="PXF45738.1"/>
    <property type="molecule type" value="Genomic_DNA"/>
</dbReference>
<dbReference type="AlphaFoldDB" id="A0A2V3IUB8"/>
<reference evidence="1 2" key="1">
    <citation type="journal article" date="2018" name="Mol. Biol. Evol.">
        <title>Analysis of the draft genome of the red seaweed Gracilariopsis chorda provides insights into genome size evolution in Rhodophyta.</title>
        <authorList>
            <person name="Lee J."/>
            <person name="Yang E.C."/>
            <person name="Graf L."/>
            <person name="Yang J.H."/>
            <person name="Qiu H."/>
            <person name="Zel Zion U."/>
            <person name="Chan C.X."/>
            <person name="Stephens T.G."/>
            <person name="Weber A.P.M."/>
            <person name="Boo G.H."/>
            <person name="Boo S.M."/>
            <person name="Kim K.M."/>
            <person name="Shin Y."/>
            <person name="Jung M."/>
            <person name="Lee S.J."/>
            <person name="Yim H.S."/>
            <person name="Lee J.H."/>
            <person name="Bhattacharya D."/>
            <person name="Yoon H.S."/>
        </authorList>
    </citation>
    <scope>NUCLEOTIDE SEQUENCE [LARGE SCALE GENOMIC DNA]</scope>
    <source>
        <strain evidence="1 2">SKKU-2015</strain>
        <tissue evidence="1">Whole body</tissue>
    </source>
</reference>
<evidence type="ECO:0000313" key="2">
    <source>
        <dbReference type="Proteomes" id="UP000247409"/>
    </source>
</evidence>
<proteinExistence type="predicted"/>
<dbReference type="Proteomes" id="UP000247409">
    <property type="component" value="Unassembled WGS sequence"/>
</dbReference>
<accession>A0A2V3IUB8</accession>
<organism evidence="1 2">
    <name type="scientific">Gracilariopsis chorda</name>
    <dbReference type="NCBI Taxonomy" id="448386"/>
    <lineage>
        <taxon>Eukaryota</taxon>
        <taxon>Rhodophyta</taxon>
        <taxon>Florideophyceae</taxon>
        <taxon>Rhodymeniophycidae</taxon>
        <taxon>Gracilariales</taxon>
        <taxon>Gracilariaceae</taxon>
        <taxon>Gracilariopsis</taxon>
    </lineage>
</organism>
<name>A0A2V3IUB8_9FLOR</name>
<protein>
    <submittedName>
        <fullName evidence="1">Uncharacterized protein</fullName>
    </submittedName>
</protein>
<keyword evidence="2" id="KW-1185">Reference proteome</keyword>
<gene>
    <name evidence="1" type="ORF">BWQ96_04506</name>
</gene>
<comment type="caution">
    <text evidence="1">The sequence shown here is derived from an EMBL/GenBank/DDBJ whole genome shotgun (WGS) entry which is preliminary data.</text>
</comment>